<keyword evidence="8" id="KW-0132">Cell division</keyword>
<evidence type="ECO:0000256" key="2">
    <source>
        <dbReference type="ARBA" id="ARBA00007171"/>
    </source>
</evidence>
<comment type="similarity">
    <text evidence="2">Belongs to the transpeptidase family.</text>
</comment>
<dbReference type="PANTHER" id="PTHR30627:SF24">
    <property type="entry name" value="PENICILLIN-BINDING PROTEIN 4B"/>
    <property type="match status" value="1"/>
</dbReference>
<dbReference type="PANTHER" id="PTHR30627">
    <property type="entry name" value="PEPTIDOGLYCAN D,D-TRANSPEPTIDASE"/>
    <property type="match status" value="1"/>
</dbReference>
<dbReference type="InterPro" id="IPR012338">
    <property type="entry name" value="Beta-lactam/transpept-like"/>
</dbReference>
<evidence type="ECO:0000259" key="7">
    <source>
        <dbReference type="Pfam" id="PF05223"/>
    </source>
</evidence>
<dbReference type="Proteomes" id="UP000295281">
    <property type="component" value="Unassembled WGS sequence"/>
</dbReference>
<organism evidence="8 9">
    <name type="scientific">Actinorugispora endophytica</name>
    <dbReference type="NCBI Taxonomy" id="1605990"/>
    <lineage>
        <taxon>Bacteria</taxon>
        <taxon>Bacillati</taxon>
        <taxon>Actinomycetota</taxon>
        <taxon>Actinomycetes</taxon>
        <taxon>Streptosporangiales</taxon>
        <taxon>Nocardiopsidaceae</taxon>
        <taxon>Actinorugispora</taxon>
    </lineage>
</organism>
<evidence type="ECO:0000313" key="9">
    <source>
        <dbReference type="Proteomes" id="UP000295281"/>
    </source>
</evidence>
<feature type="domain" description="NTF2-like N-terminal transpeptidase" evidence="7">
    <location>
        <begin position="31"/>
        <end position="139"/>
    </location>
</feature>
<evidence type="ECO:0000259" key="6">
    <source>
        <dbReference type="Pfam" id="PF03717"/>
    </source>
</evidence>
<gene>
    <name evidence="8" type="ORF">EV190_10998</name>
</gene>
<dbReference type="InterPro" id="IPR007887">
    <property type="entry name" value="MecA_N"/>
</dbReference>
<dbReference type="SUPFAM" id="SSF56601">
    <property type="entry name" value="beta-lactamase/transpeptidase-like"/>
    <property type="match status" value="1"/>
</dbReference>
<dbReference type="Pfam" id="PF00905">
    <property type="entry name" value="Transpeptidase"/>
    <property type="match status" value="1"/>
</dbReference>
<dbReference type="GO" id="GO:0008658">
    <property type="term" value="F:penicillin binding"/>
    <property type="evidence" value="ECO:0007669"/>
    <property type="project" value="InterPro"/>
</dbReference>
<evidence type="ECO:0000313" key="8">
    <source>
        <dbReference type="EMBL" id="TDQ51986.1"/>
    </source>
</evidence>
<dbReference type="GO" id="GO:0046677">
    <property type="term" value="P:response to antibiotic"/>
    <property type="evidence" value="ECO:0007669"/>
    <property type="project" value="InterPro"/>
</dbReference>
<dbReference type="Gene3D" id="3.90.1310.10">
    <property type="entry name" value="Penicillin-binding protein 2a (Domain 2)"/>
    <property type="match status" value="1"/>
</dbReference>
<keyword evidence="8" id="KW-0131">Cell cycle</keyword>
<evidence type="ECO:0000256" key="3">
    <source>
        <dbReference type="ARBA" id="ARBA00023136"/>
    </source>
</evidence>
<reference evidence="8 9" key="1">
    <citation type="submission" date="2019-03" db="EMBL/GenBank/DDBJ databases">
        <title>Genomic Encyclopedia of Type Strains, Phase IV (KMG-IV): sequencing the most valuable type-strain genomes for metagenomic binning, comparative biology and taxonomic classification.</title>
        <authorList>
            <person name="Goeker M."/>
        </authorList>
    </citation>
    <scope>NUCLEOTIDE SEQUENCE [LARGE SCALE GENOMIC DNA]</scope>
    <source>
        <strain evidence="8 9">DSM 46770</strain>
    </source>
</reference>
<comment type="caution">
    <text evidence="8">The sequence shown here is derived from an EMBL/GenBank/DDBJ whole genome shotgun (WGS) entry which is preliminary data.</text>
</comment>
<comment type="subcellular location">
    <subcellularLocation>
        <location evidence="1">Membrane</location>
    </subcellularLocation>
</comment>
<dbReference type="RefSeq" id="WP_243742556.1">
    <property type="nucleotide sequence ID" value="NZ_SNYN01000009.1"/>
</dbReference>
<dbReference type="GO" id="GO:0051301">
    <property type="term" value="P:cell division"/>
    <property type="evidence" value="ECO:0007669"/>
    <property type="project" value="UniProtKB-KW"/>
</dbReference>
<accession>A0A4R6V074</accession>
<feature type="signal peptide" evidence="4">
    <location>
        <begin position="1"/>
        <end position="26"/>
    </location>
</feature>
<dbReference type="AlphaFoldDB" id="A0A4R6V074"/>
<dbReference type="Pfam" id="PF03717">
    <property type="entry name" value="PBP_dimer"/>
    <property type="match status" value="1"/>
</dbReference>
<dbReference type="PROSITE" id="PS51257">
    <property type="entry name" value="PROKAR_LIPOPROTEIN"/>
    <property type="match status" value="1"/>
</dbReference>
<dbReference type="GO" id="GO:0071972">
    <property type="term" value="F:peptidoglycan L,D-transpeptidase activity"/>
    <property type="evidence" value="ECO:0007669"/>
    <property type="project" value="TreeGrafter"/>
</dbReference>
<feature type="chain" id="PRO_5039367079" evidence="4">
    <location>
        <begin position="27"/>
        <end position="648"/>
    </location>
</feature>
<evidence type="ECO:0000256" key="1">
    <source>
        <dbReference type="ARBA" id="ARBA00004370"/>
    </source>
</evidence>
<feature type="domain" description="Penicillin-binding protein dimerisation" evidence="6">
    <location>
        <begin position="149"/>
        <end position="311"/>
    </location>
</feature>
<protein>
    <submittedName>
        <fullName evidence="8">Cell division protein FtsI/penicillin-binding protein 2</fullName>
    </submittedName>
</protein>
<sequence>MSPRHVRRSLAAAMSLAAVVVATGCAAEPSPEVAVRHFLLNWQSGEYEAAAGQTDGDVAEVAETLRQAHDQLDLAALRLSLGHIDKDGDTASASFGVQADLGIGDPVWRYEGSMPLTRTSSGWAVNWSSAVIHPDLGDGERLAVTYAVPDRGQILDREGEPLVGETEVTAFGVRPAEMADMTQGVNSLAELLGEDPEPLLNRVRSAPPDEFQPLVLKRTQDVPGSLRTNATKIPGVETAQLNMPLTPTSASAVVGEVAGTAEHKVSTRVSGPYQAGDTVGLSGLQSSYQQQLAGTATTRIVTLDTAGQETGVLETWSGVESGSLGTTIDSTVQGAAEESLATITTSAYLVAVDARSGEVLASAARPEGTANDGAFTKEYLPGETFTIVSAAALLGSGMGADTPVPCEQSTQVGDTTFTNPSGGMLYGAPDLIRDFAFSCTTAFAGLAGEVNDGALADTAAAFGIGQPWQLSVPTFSGEFTAPTDEESAAAAMVGAGGVTVSPLTMALAAGTVADGRWHAPRLVQDDSREQAEPGPDLASEVVEPLREMMLTSVQEGSAAAANISATVPVHAQTGLARQDIDGEETSVQWFVGYQGHVAFAVVVETPPEHTYQFAVNSGVSFLQLLADYVQPIDAGAAEDTGAETASGA</sequence>
<dbReference type="SUPFAM" id="SSF54427">
    <property type="entry name" value="NTF2-like"/>
    <property type="match status" value="1"/>
</dbReference>
<evidence type="ECO:0000259" key="5">
    <source>
        <dbReference type="Pfam" id="PF00905"/>
    </source>
</evidence>
<dbReference type="InterPro" id="IPR001460">
    <property type="entry name" value="PCN-bd_Tpept"/>
</dbReference>
<dbReference type="InterPro" id="IPR036138">
    <property type="entry name" value="PBP_dimer_sf"/>
</dbReference>
<dbReference type="InterPro" id="IPR032710">
    <property type="entry name" value="NTF2-like_dom_sf"/>
</dbReference>
<dbReference type="SUPFAM" id="SSF56519">
    <property type="entry name" value="Penicillin binding protein dimerisation domain"/>
    <property type="match status" value="1"/>
</dbReference>
<feature type="domain" description="Penicillin-binding protein transpeptidase" evidence="5">
    <location>
        <begin position="348"/>
        <end position="610"/>
    </location>
</feature>
<keyword evidence="9" id="KW-1185">Reference proteome</keyword>
<proteinExistence type="inferred from homology"/>
<evidence type="ECO:0000256" key="4">
    <source>
        <dbReference type="SAM" id="SignalP"/>
    </source>
</evidence>
<keyword evidence="3" id="KW-0472">Membrane</keyword>
<name>A0A4R6V074_9ACTN</name>
<keyword evidence="4" id="KW-0732">Signal</keyword>
<dbReference type="EMBL" id="SNYN01000009">
    <property type="protein sequence ID" value="TDQ51986.1"/>
    <property type="molecule type" value="Genomic_DNA"/>
</dbReference>
<dbReference type="GO" id="GO:0071555">
    <property type="term" value="P:cell wall organization"/>
    <property type="evidence" value="ECO:0007669"/>
    <property type="project" value="TreeGrafter"/>
</dbReference>
<dbReference type="InterPro" id="IPR050515">
    <property type="entry name" value="Beta-lactam/transpept"/>
</dbReference>
<dbReference type="InterPro" id="IPR005311">
    <property type="entry name" value="PBP_dimer"/>
</dbReference>
<dbReference type="Gene3D" id="3.40.710.10">
    <property type="entry name" value="DD-peptidase/beta-lactamase superfamily"/>
    <property type="match status" value="1"/>
</dbReference>
<dbReference type="GO" id="GO:0005886">
    <property type="term" value="C:plasma membrane"/>
    <property type="evidence" value="ECO:0007669"/>
    <property type="project" value="TreeGrafter"/>
</dbReference>
<dbReference type="Pfam" id="PF05223">
    <property type="entry name" value="MecA_N"/>
    <property type="match status" value="1"/>
</dbReference>